<dbReference type="HAMAP" id="MF_00539">
    <property type="entry name" value="Ribosomal_bL27"/>
    <property type="match status" value="1"/>
</dbReference>
<evidence type="ECO:0000256" key="5">
    <source>
        <dbReference type="SAM" id="MobiDB-lite"/>
    </source>
</evidence>
<comment type="similarity">
    <text evidence="1 4">Belongs to the bacterial ribosomal protein bL27 family.</text>
</comment>
<keyword evidence="3 4" id="KW-0687">Ribonucleoprotein</keyword>
<keyword evidence="6" id="KW-0934">Plastid</keyword>
<accession>A0A7L4WNH9</accession>
<dbReference type="RefSeq" id="YP_009944520.1">
    <property type="nucleotide sequence ID" value="NC_051457.1"/>
</dbReference>
<dbReference type="GO" id="GO:0006412">
    <property type="term" value="P:translation"/>
    <property type="evidence" value="ECO:0007669"/>
    <property type="project" value="UniProtKB-UniRule"/>
</dbReference>
<dbReference type="Pfam" id="PF01016">
    <property type="entry name" value="Ribosomal_L27"/>
    <property type="match status" value="1"/>
</dbReference>
<dbReference type="GO" id="GO:1990904">
    <property type="term" value="C:ribonucleoprotein complex"/>
    <property type="evidence" value="ECO:0007669"/>
    <property type="project" value="UniProtKB-KW"/>
</dbReference>
<gene>
    <name evidence="4 6" type="primary">rpl27</name>
</gene>
<geneLocation type="chloroplast" evidence="6"/>
<reference evidence="6" key="1">
    <citation type="submission" date="2018-09" db="EMBL/GenBank/DDBJ databases">
        <title>Genomics and Phylogenetic analysis of three type specimens of Osmundea (Rhodomelaceae, Rhodophyta).</title>
        <authorList>
            <person name="Hughey J.R."/>
            <person name="Miller K.A."/>
        </authorList>
    </citation>
    <scope>NUCLEOTIDE SEQUENCE</scope>
</reference>
<feature type="region of interest" description="Disordered" evidence="5">
    <location>
        <begin position="1"/>
        <end position="22"/>
    </location>
</feature>
<dbReference type="SUPFAM" id="SSF110324">
    <property type="entry name" value="Ribosomal L27 protein-like"/>
    <property type="match status" value="1"/>
</dbReference>
<proteinExistence type="inferred from homology"/>
<dbReference type="GO" id="GO:0009507">
    <property type="term" value="C:chloroplast"/>
    <property type="evidence" value="ECO:0007669"/>
    <property type="project" value="UniProtKB-SubCell"/>
</dbReference>
<dbReference type="PRINTS" id="PR00063">
    <property type="entry name" value="RIBOSOMALL27"/>
</dbReference>
<evidence type="ECO:0000313" key="6">
    <source>
        <dbReference type="EMBL" id="QFR99814.1"/>
    </source>
</evidence>
<comment type="subcellular location">
    <subcellularLocation>
        <location evidence="4">Plastid</location>
        <location evidence="4">Chloroplast</location>
    </subcellularLocation>
</comment>
<evidence type="ECO:0000256" key="4">
    <source>
        <dbReference type="HAMAP-Rule" id="MF_00539"/>
    </source>
</evidence>
<dbReference type="GO" id="GO:0005840">
    <property type="term" value="C:ribosome"/>
    <property type="evidence" value="ECO:0007669"/>
    <property type="project" value="UniProtKB-KW"/>
</dbReference>
<dbReference type="PANTHER" id="PTHR15893">
    <property type="entry name" value="RIBOSOMAL PROTEIN L27"/>
    <property type="match status" value="1"/>
</dbReference>
<dbReference type="GeneID" id="60234851"/>
<dbReference type="InterPro" id="IPR018261">
    <property type="entry name" value="Ribosomal_bL27_CS"/>
</dbReference>
<dbReference type="NCBIfam" id="TIGR00062">
    <property type="entry name" value="L27"/>
    <property type="match status" value="1"/>
</dbReference>
<keyword evidence="6" id="KW-0150">Chloroplast</keyword>
<dbReference type="EMBL" id="MH898941">
    <property type="protein sequence ID" value="QFR99814.1"/>
    <property type="molecule type" value="Genomic_DNA"/>
</dbReference>
<keyword evidence="2 4" id="KW-0689">Ribosomal protein</keyword>
<dbReference type="Gene3D" id="2.40.50.100">
    <property type="match status" value="1"/>
</dbReference>
<evidence type="ECO:0000256" key="2">
    <source>
        <dbReference type="ARBA" id="ARBA00022980"/>
    </source>
</evidence>
<protein>
    <recommendedName>
        <fullName evidence="4">Large ribosomal subunit protein bL27c</fullName>
    </recommendedName>
</protein>
<dbReference type="FunFam" id="2.40.50.100:FF:000060">
    <property type="entry name" value="Apicoplast ribosomal protein L27"/>
    <property type="match status" value="1"/>
</dbReference>
<dbReference type="InterPro" id="IPR001684">
    <property type="entry name" value="Ribosomal_bL27"/>
</dbReference>
<dbReference type="PROSITE" id="PS00831">
    <property type="entry name" value="RIBOSOMAL_L27"/>
    <property type="match status" value="1"/>
</dbReference>
<name>A0A7L4WNH9_9FLOR</name>
<dbReference type="AlphaFoldDB" id="A0A7L4WNH9"/>
<sequence length="84" mass="9219">MAHKKGSGSTKNGRDSKSKRLGIKKYGGHIVEPGNIIVRQRGSKFKAGYNVGQGKDYTIFSLVSGIVRFHGVKRNKLFISVDLV</sequence>
<evidence type="ECO:0000256" key="1">
    <source>
        <dbReference type="ARBA" id="ARBA00010797"/>
    </source>
</evidence>
<organism evidence="6">
    <name type="scientific">Osmundea sinicola</name>
    <dbReference type="NCBI Taxonomy" id="290685"/>
    <lineage>
        <taxon>Eukaryota</taxon>
        <taxon>Rhodophyta</taxon>
        <taxon>Florideophyceae</taxon>
        <taxon>Rhodymeniophycidae</taxon>
        <taxon>Ceramiales</taxon>
        <taxon>Rhodomelaceae</taxon>
        <taxon>Laurencieae</taxon>
        <taxon>Osmundea</taxon>
    </lineage>
</organism>
<dbReference type="GO" id="GO:0003735">
    <property type="term" value="F:structural constituent of ribosome"/>
    <property type="evidence" value="ECO:0007669"/>
    <property type="project" value="InterPro"/>
</dbReference>
<evidence type="ECO:0000256" key="3">
    <source>
        <dbReference type="ARBA" id="ARBA00023274"/>
    </source>
</evidence>
<dbReference type="PANTHER" id="PTHR15893:SF0">
    <property type="entry name" value="LARGE RIBOSOMAL SUBUNIT PROTEIN BL27M"/>
    <property type="match status" value="1"/>
</dbReference>